<name>A0AC35THM5_9BILA</name>
<accession>A0AC35THM5</accession>
<organism evidence="1 2">
    <name type="scientific">Rhabditophanes sp. KR3021</name>
    <dbReference type="NCBI Taxonomy" id="114890"/>
    <lineage>
        <taxon>Eukaryota</taxon>
        <taxon>Metazoa</taxon>
        <taxon>Ecdysozoa</taxon>
        <taxon>Nematoda</taxon>
        <taxon>Chromadorea</taxon>
        <taxon>Rhabditida</taxon>
        <taxon>Tylenchina</taxon>
        <taxon>Panagrolaimomorpha</taxon>
        <taxon>Strongyloidoidea</taxon>
        <taxon>Alloionematidae</taxon>
        <taxon>Rhabditophanes</taxon>
    </lineage>
</organism>
<dbReference type="Proteomes" id="UP000095286">
    <property type="component" value="Unplaced"/>
</dbReference>
<evidence type="ECO:0000313" key="1">
    <source>
        <dbReference type="Proteomes" id="UP000095286"/>
    </source>
</evidence>
<reference evidence="2" key="1">
    <citation type="submission" date="2016-11" db="UniProtKB">
        <authorList>
            <consortium name="WormBaseParasite"/>
        </authorList>
    </citation>
    <scope>IDENTIFICATION</scope>
    <source>
        <strain evidence="2">KR3021</strain>
    </source>
</reference>
<dbReference type="WBParaSite" id="RSKR_0000064700.1">
    <property type="protein sequence ID" value="RSKR_0000064700.1"/>
    <property type="gene ID" value="RSKR_0000064700"/>
</dbReference>
<protein>
    <submittedName>
        <fullName evidence="2">Metallophos domain-containing protein</fullName>
    </submittedName>
</protein>
<evidence type="ECO:0000313" key="2">
    <source>
        <dbReference type="WBParaSite" id="RSKR_0000064700.1"/>
    </source>
</evidence>
<sequence length="592" mass="66721">MNGDTTKLCHISNKVSAVHLGKFGDYMCDSPYSLVKNAVQNAAKTIPNPDYIFWTGDNVPHIDDYDFNYVINSINVTTTEIRRAFPFTEKILPLFGNHDYAPSNAFPDKNNTIYSSVYGIWKDWIGLDNEDTFLRGGYYKIVIDDNTTVLGLNTNLYYQFNTAKMDDVVDPAGQFKFMEDEFIKARNSHKFVHVLAHIPPGAFERTPNFTWMTPDYNQHFIDITVKYSDVIKWMIFGHHHTDTFRLLKDANGITRQAMFMAPAVTPWFSDLAGAGSNNPAFRVFNASESWEINDIETYSVNLEELNKNKETAWSLEYSFVKDYNLPSPITIKSVNDLYEKIKSNDDFFKKYLEYNSVGWNVTTPKPSFRCGQLCSIEFADYDRYYKCLSNKECIDKTAIAGASSGISTVISNNNNQPSSSDTVGPAGSNQWHNYPNYKPISWDRYVSEINEKPSNVSSGVAASITIFVFFAVFILTFGCRLYSSRIEESQQQQANATRTSIGSTSGLAPFEQAWIHPDKRELPPCYEVAITMPTQIPHLETSNSNCDAINCAADRDALALRLTYSLGRPPPASPTGSNSDLSNNSTNNNNSQ</sequence>
<proteinExistence type="predicted"/>